<accession>A0A139ANN7</accession>
<proteinExistence type="predicted"/>
<reference evidence="1 2" key="1">
    <citation type="journal article" date="2015" name="Genome Biol. Evol.">
        <title>Phylogenomic analyses indicate that early fungi evolved digesting cell walls of algal ancestors of land plants.</title>
        <authorList>
            <person name="Chang Y."/>
            <person name="Wang S."/>
            <person name="Sekimoto S."/>
            <person name="Aerts A.L."/>
            <person name="Choi C."/>
            <person name="Clum A."/>
            <person name="LaButti K.M."/>
            <person name="Lindquist E.A."/>
            <person name="Yee Ngan C."/>
            <person name="Ohm R.A."/>
            <person name="Salamov A.A."/>
            <person name="Grigoriev I.V."/>
            <person name="Spatafora J.W."/>
            <person name="Berbee M.L."/>
        </authorList>
    </citation>
    <scope>NUCLEOTIDE SEQUENCE [LARGE SCALE GENOMIC DNA]</scope>
    <source>
        <strain evidence="1 2">JEL478</strain>
    </source>
</reference>
<gene>
    <name evidence="1" type="ORF">M427DRAFT_42448</name>
</gene>
<protein>
    <submittedName>
        <fullName evidence="1">Uncharacterized protein</fullName>
    </submittedName>
</protein>
<evidence type="ECO:0000313" key="2">
    <source>
        <dbReference type="Proteomes" id="UP000070544"/>
    </source>
</evidence>
<dbReference type="Proteomes" id="UP000070544">
    <property type="component" value="Unassembled WGS sequence"/>
</dbReference>
<evidence type="ECO:0000313" key="1">
    <source>
        <dbReference type="EMBL" id="KXS18359.1"/>
    </source>
</evidence>
<keyword evidence="2" id="KW-1185">Reference proteome</keyword>
<dbReference type="EMBL" id="KQ965742">
    <property type="protein sequence ID" value="KXS18359.1"/>
    <property type="molecule type" value="Genomic_DNA"/>
</dbReference>
<dbReference type="AlphaFoldDB" id="A0A139ANN7"/>
<organism evidence="1 2">
    <name type="scientific">Gonapodya prolifera (strain JEL478)</name>
    <name type="common">Monoblepharis prolifera</name>
    <dbReference type="NCBI Taxonomy" id="1344416"/>
    <lineage>
        <taxon>Eukaryota</taxon>
        <taxon>Fungi</taxon>
        <taxon>Fungi incertae sedis</taxon>
        <taxon>Chytridiomycota</taxon>
        <taxon>Chytridiomycota incertae sedis</taxon>
        <taxon>Monoblepharidomycetes</taxon>
        <taxon>Monoblepharidales</taxon>
        <taxon>Gonapodyaceae</taxon>
        <taxon>Gonapodya</taxon>
    </lineage>
</organism>
<sequence length="178" mass="20068">MDNAVPLEDIVVCPHTPENLVLYLPNKVKMQHSTVMGTSDLVWTPMGRWQSREPVPLTGPKGVHSLPQDPTMPALWLSTCYCHGHGTSEATPVINPQKFIIAKVLYSDLKQDHSSFENEMLNTHSKGIKHLLWQQFQFAWIVIIGAMRTRIQDNASSIDLIKKLGSLKMTKADRVDKL</sequence>
<name>A0A139ANN7_GONPJ</name>